<dbReference type="RefSeq" id="WP_089742097.1">
    <property type="nucleotide sequence ID" value="NZ_FOGL01000014.1"/>
</dbReference>
<keyword evidence="1" id="KW-0812">Transmembrane</keyword>
<feature type="transmembrane region" description="Helical" evidence="1">
    <location>
        <begin position="85"/>
        <end position="109"/>
    </location>
</feature>
<organism evidence="2 3">
    <name type="scientific">Gracilibacillus ureilyticus</name>
    <dbReference type="NCBI Taxonomy" id="531814"/>
    <lineage>
        <taxon>Bacteria</taxon>
        <taxon>Bacillati</taxon>
        <taxon>Bacillota</taxon>
        <taxon>Bacilli</taxon>
        <taxon>Bacillales</taxon>
        <taxon>Bacillaceae</taxon>
        <taxon>Gracilibacillus</taxon>
    </lineage>
</organism>
<keyword evidence="1" id="KW-0472">Membrane</keyword>
<feature type="transmembrane region" description="Helical" evidence="1">
    <location>
        <begin position="163"/>
        <end position="192"/>
    </location>
</feature>
<proteinExistence type="predicted"/>
<dbReference type="AlphaFoldDB" id="A0A1H9TQH1"/>
<evidence type="ECO:0008006" key="4">
    <source>
        <dbReference type="Google" id="ProtNLM"/>
    </source>
</evidence>
<keyword evidence="3" id="KW-1185">Reference proteome</keyword>
<sequence length="242" mass="28039">MQFIGLWKKEMAMMRGFHIIVGLGLLAVIVWMIFNKGDETQIVSITGLASISLVIMPATIIFSLNMEVHELVLFLYRRNTIAKMIHIKFLHGFLNSVVFFIATLLLAFILKLFNRIHFNLSDFFQEFAFNMLDFGLISIVGSILLYCAWVLQQWLKYKIGASISMVIIIALIYQCTYLIPMIGDFLTFFSGLWKVKYNVFYESNQLILEENYISFSYIIALILLLILIYSLVTLLLKRKVEV</sequence>
<feature type="transmembrane region" description="Helical" evidence="1">
    <location>
        <begin position="12"/>
        <end position="34"/>
    </location>
</feature>
<dbReference type="STRING" id="531814.SAMN04487944_114118"/>
<feature type="transmembrane region" description="Helical" evidence="1">
    <location>
        <begin position="212"/>
        <end position="236"/>
    </location>
</feature>
<feature type="transmembrane region" description="Helical" evidence="1">
    <location>
        <begin position="129"/>
        <end position="151"/>
    </location>
</feature>
<feature type="transmembrane region" description="Helical" evidence="1">
    <location>
        <begin position="40"/>
        <end position="64"/>
    </location>
</feature>
<dbReference type="EMBL" id="FOGL01000014">
    <property type="protein sequence ID" value="SER99264.1"/>
    <property type="molecule type" value="Genomic_DNA"/>
</dbReference>
<gene>
    <name evidence="2" type="ORF">SAMN04487944_114118</name>
</gene>
<evidence type="ECO:0000313" key="2">
    <source>
        <dbReference type="EMBL" id="SER99264.1"/>
    </source>
</evidence>
<reference evidence="2 3" key="1">
    <citation type="submission" date="2016-10" db="EMBL/GenBank/DDBJ databases">
        <authorList>
            <person name="de Groot N.N."/>
        </authorList>
    </citation>
    <scope>NUCLEOTIDE SEQUENCE [LARGE SCALE GENOMIC DNA]</scope>
    <source>
        <strain evidence="2 3">CGMCC 1.7727</strain>
    </source>
</reference>
<evidence type="ECO:0000256" key="1">
    <source>
        <dbReference type="SAM" id="Phobius"/>
    </source>
</evidence>
<accession>A0A1H9TQH1</accession>
<name>A0A1H9TQH1_9BACI</name>
<keyword evidence="1" id="KW-1133">Transmembrane helix</keyword>
<dbReference type="Proteomes" id="UP000199687">
    <property type="component" value="Unassembled WGS sequence"/>
</dbReference>
<dbReference type="OrthoDB" id="1786466at2"/>
<protein>
    <recommendedName>
        <fullName evidence="4">ABC-2 family transporter protein</fullName>
    </recommendedName>
</protein>
<evidence type="ECO:0000313" key="3">
    <source>
        <dbReference type="Proteomes" id="UP000199687"/>
    </source>
</evidence>